<organism evidence="2 3">
    <name type="scientific">Cohnella faecalis</name>
    <dbReference type="NCBI Taxonomy" id="2315694"/>
    <lineage>
        <taxon>Bacteria</taxon>
        <taxon>Bacillati</taxon>
        <taxon>Bacillota</taxon>
        <taxon>Bacilli</taxon>
        <taxon>Bacillales</taxon>
        <taxon>Paenibacillaceae</taxon>
        <taxon>Cohnella</taxon>
    </lineage>
</organism>
<feature type="chain" id="PRO_5017345667" evidence="1">
    <location>
        <begin position="27"/>
        <end position="159"/>
    </location>
</feature>
<dbReference type="Proteomes" id="UP000266340">
    <property type="component" value="Unassembled WGS sequence"/>
</dbReference>
<reference evidence="2 3" key="1">
    <citation type="submission" date="2018-09" db="EMBL/GenBank/DDBJ databases">
        <title>Cohnella cavernae sp. nov., isolated from a karst cave.</title>
        <authorList>
            <person name="Zhu H."/>
        </authorList>
    </citation>
    <scope>NUCLEOTIDE SEQUENCE [LARGE SCALE GENOMIC DNA]</scope>
    <source>
        <strain evidence="2 3">K2E09-144</strain>
    </source>
</reference>
<comment type="caution">
    <text evidence="2">The sequence shown here is derived from an EMBL/GenBank/DDBJ whole genome shotgun (WGS) entry which is preliminary data.</text>
</comment>
<dbReference type="RefSeq" id="WP_119150808.1">
    <property type="nucleotide sequence ID" value="NZ_JBHSOV010000035.1"/>
</dbReference>
<dbReference type="OrthoDB" id="10011456at2"/>
<keyword evidence="3" id="KW-1185">Reference proteome</keyword>
<evidence type="ECO:0000313" key="2">
    <source>
        <dbReference type="EMBL" id="RIE02774.1"/>
    </source>
</evidence>
<gene>
    <name evidence="2" type="ORF">D3H35_19240</name>
</gene>
<feature type="signal peptide" evidence="1">
    <location>
        <begin position="1"/>
        <end position="26"/>
    </location>
</feature>
<proteinExistence type="predicted"/>
<protein>
    <submittedName>
        <fullName evidence="2">Uncharacterized protein</fullName>
    </submittedName>
</protein>
<dbReference type="EMBL" id="QXJM01000039">
    <property type="protein sequence ID" value="RIE02774.1"/>
    <property type="molecule type" value="Genomic_DNA"/>
</dbReference>
<evidence type="ECO:0000256" key="1">
    <source>
        <dbReference type="SAM" id="SignalP"/>
    </source>
</evidence>
<sequence>MGKMGRILLLVLLCLGLSVPVVSANAAPPPSQKAKLLFDVEESWLENYWQYVTANGRTQQLEFDVIGPKYEHWMVSVDGNTFRLRDKFKVNPTIYTKKLSYRSPINYFDDVVKTVVLNADGYFQDVNTNDVSATIRTLRTSESCKFIIQAEVRVAGWKE</sequence>
<keyword evidence="1" id="KW-0732">Signal</keyword>
<dbReference type="AlphaFoldDB" id="A0A398CUT8"/>
<accession>A0A398CUT8</accession>
<evidence type="ECO:0000313" key="3">
    <source>
        <dbReference type="Proteomes" id="UP000266340"/>
    </source>
</evidence>
<name>A0A398CUT8_9BACL</name>